<organism evidence="8 9">
    <name type="scientific">Methylobacterium organophilum</name>
    <dbReference type="NCBI Taxonomy" id="410"/>
    <lineage>
        <taxon>Bacteria</taxon>
        <taxon>Pseudomonadati</taxon>
        <taxon>Pseudomonadota</taxon>
        <taxon>Alphaproteobacteria</taxon>
        <taxon>Hyphomicrobiales</taxon>
        <taxon>Methylobacteriaceae</taxon>
        <taxon>Methylobacterium</taxon>
    </lineage>
</organism>
<keyword evidence="6" id="KW-0732">Signal</keyword>
<accession>A0ABQ4THA7</accession>
<gene>
    <name evidence="8" type="ORF">LKMONMHP_4288</name>
</gene>
<evidence type="ECO:0000313" key="8">
    <source>
        <dbReference type="EMBL" id="GJE29407.1"/>
    </source>
</evidence>
<comment type="pathway">
    <text evidence="6">Glycan metabolism; bacterial cellulose biosynthesis.</text>
</comment>
<feature type="compositionally biased region" description="Low complexity" evidence="7">
    <location>
        <begin position="75"/>
        <end position="87"/>
    </location>
</feature>
<dbReference type="PANTHER" id="PTHR39083:SF1">
    <property type="entry name" value="CYCLIC DI-GMP-BINDING PROTEIN"/>
    <property type="match status" value="1"/>
</dbReference>
<evidence type="ECO:0000256" key="6">
    <source>
        <dbReference type="RuleBase" id="RU365021"/>
    </source>
</evidence>
<keyword evidence="3 6" id="KW-0812">Transmembrane</keyword>
<proteinExistence type="inferred from homology"/>
<comment type="caution">
    <text evidence="8">The sequence shown here is derived from an EMBL/GenBank/DDBJ whole genome shotgun (WGS) entry which is preliminary data.</text>
</comment>
<protein>
    <recommendedName>
        <fullName evidence="6">Cyclic di-GMP-binding protein</fullName>
    </recommendedName>
    <alternativeName>
        <fullName evidence="6">Cellulose synthase regulatory subunit</fullName>
    </alternativeName>
</protein>
<evidence type="ECO:0000313" key="9">
    <source>
        <dbReference type="Proteomes" id="UP001055156"/>
    </source>
</evidence>
<feature type="transmembrane region" description="Helical" evidence="6">
    <location>
        <begin position="864"/>
        <end position="885"/>
    </location>
</feature>
<dbReference type="PANTHER" id="PTHR39083">
    <property type="entry name" value="CYCLIC DI-GMP-BINDING PROTEIN"/>
    <property type="match status" value="1"/>
</dbReference>
<comment type="subcellular location">
    <subcellularLocation>
        <location evidence="6">Cell inner membrane</location>
    </subcellularLocation>
    <subcellularLocation>
        <location evidence="1">Cell membrane</location>
        <topology evidence="1">Single-pass membrane protein</topology>
    </subcellularLocation>
</comment>
<feature type="chain" id="PRO_5044992781" description="Cyclic di-GMP-binding protein" evidence="6">
    <location>
        <begin position="32"/>
        <end position="893"/>
    </location>
</feature>
<comment type="similarity">
    <text evidence="6">Belongs to the AcsB/BcsB family.</text>
</comment>
<name>A0ABQ4THA7_METOR</name>
<feature type="compositionally biased region" description="Pro residues" evidence="7">
    <location>
        <begin position="687"/>
        <end position="701"/>
    </location>
</feature>
<keyword evidence="5 6" id="KW-0472">Membrane</keyword>
<keyword evidence="6" id="KW-0997">Cell inner membrane</keyword>
<evidence type="ECO:0000256" key="3">
    <source>
        <dbReference type="ARBA" id="ARBA00022692"/>
    </source>
</evidence>
<dbReference type="RefSeq" id="WP_238313888.1">
    <property type="nucleotide sequence ID" value="NZ_BPQV01000015.1"/>
</dbReference>
<feature type="signal peptide" evidence="6">
    <location>
        <begin position="1"/>
        <end position="31"/>
    </location>
</feature>
<dbReference type="InterPro" id="IPR018513">
    <property type="entry name" value="Cell_synthase_bac"/>
</dbReference>
<dbReference type="Proteomes" id="UP001055156">
    <property type="component" value="Unassembled WGS sequence"/>
</dbReference>
<evidence type="ECO:0000256" key="5">
    <source>
        <dbReference type="ARBA" id="ARBA00023136"/>
    </source>
</evidence>
<comment type="function">
    <text evidence="6">Binds the cellulose synthase activator, bis-(3'-5') cyclic diguanylic acid (c-di-GMP).</text>
</comment>
<sequence length="893" mass="92415">MRVRTCQGRLRRLGLAGLLLALAGLPTPACRAQSFLGTGPAERLTVPPTGDPLRPTAGPPQGAAPAAPPPPPAQAPAATAVPTAAPAAAPPPVQAPAPQGRPAGSDAATEAARRTAAQAAIAPARRFPAGTRGFRLAGEEDILQYPVYLTESQVRGPARLRVSYLSAISVAPEFSVLTGLVNGTRVGSTRIQAPGAVKVVEFSVPEGVLRSGYNAVTLTASQRHRVDCSTDATFELWTQVDPSRSGLVVAPATDLDANALAALEPDESGALPIAVLLSEKPSLPRLERMIAAVQGVALVGRLARPAVTFGGPMAGRSGVNLVVGTAAEIRNTEGIEALGPITGPRLALLPPRGNRAPTLVVTGPGDAEVRQAAAQLAASRDNQAGGPGATLATLTRGYEVFGNESIDLERLGITSREFNGHLLRTRLELRFPADFVPADYGKVMLHLAGGYAAGLDPSAKIIVDINGRNAASVPLPYARGEVFEDTAIPLPLSLWRPGLNRIDISALLPNASDKTCDTLSPTARQARFLFLDRTRLTIPHLAQAARSLDLAAVKAGAVPFVAAGARPQLVLPTADRDTVDAAATLAARLAIAAGRIVDFEVVPEIPATGGGARLVVAPARALNPVTVEAVGLDPGEIRRIWEGRAETLATPGQFGAEGVLTLDRLRRNLPMRCALPASAVPLVTAPPAAPSAAPAPAPPPGEADAAEMAPDDAASEAALVARWDETLSGASIPAVLREGWRQLVDRTRRLHRTLTTPSQAPAAGAVSENARASLIIAEGIGGPGLADSTVVVTAPNPSMLKASVSCLVDPVVWTRLHGRAAFLDASNGTLSVVQPEHVALIGTRPWTLANFRLVSAAWLSLNPLSYVGMTLVMALCLGLATTSLVRQLGRRNS</sequence>
<dbReference type="Gene3D" id="2.60.120.260">
    <property type="entry name" value="Galactose-binding domain-like"/>
    <property type="match status" value="2"/>
</dbReference>
<feature type="compositionally biased region" description="Low complexity" evidence="7">
    <location>
        <begin position="54"/>
        <end position="65"/>
    </location>
</feature>
<reference evidence="8" key="2">
    <citation type="submission" date="2021-08" db="EMBL/GenBank/DDBJ databases">
        <authorList>
            <person name="Tani A."/>
            <person name="Ola A."/>
            <person name="Ogura Y."/>
            <person name="Katsura K."/>
            <person name="Hayashi T."/>
        </authorList>
    </citation>
    <scope>NUCLEOTIDE SEQUENCE</scope>
    <source>
        <strain evidence="8">NBRC 15689</strain>
    </source>
</reference>
<keyword evidence="6" id="KW-0135">Cellulose biosynthesis</keyword>
<feature type="region of interest" description="Disordered" evidence="7">
    <location>
        <begin position="686"/>
        <end position="711"/>
    </location>
</feature>
<comment type="subunit">
    <text evidence="6">Tightly associated with the cellulose synthase catalytic subunit.</text>
</comment>
<evidence type="ECO:0000256" key="7">
    <source>
        <dbReference type="SAM" id="MobiDB-lite"/>
    </source>
</evidence>
<evidence type="ECO:0000256" key="2">
    <source>
        <dbReference type="ARBA" id="ARBA00022475"/>
    </source>
</evidence>
<feature type="region of interest" description="Disordered" evidence="7">
    <location>
        <begin position="41"/>
        <end position="124"/>
    </location>
</feature>
<dbReference type="Pfam" id="PF03170">
    <property type="entry name" value="BcsB"/>
    <property type="match status" value="1"/>
</dbReference>
<evidence type="ECO:0000256" key="1">
    <source>
        <dbReference type="ARBA" id="ARBA00004162"/>
    </source>
</evidence>
<keyword evidence="4 6" id="KW-1133">Transmembrane helix</keyword>
<keyword evidence="6" id="KW-0973">c-di-GMP</keyword>
<dbReference type="EMBL" id="BPQV01000015">
    <property type="protein sequence ID" value="GJE29407.1"/>
    <property type="molecule type" value="Genomic_DNA"/>
</dbReference>
<evidence type="ECO:0000256" key="4">
    <source>
        <dbReference type="ARBA" id="ARBA00022989"/>
    </source>
</evidence>
<keyword evidence="2 6" id="KW-1003">Cell membrane</keyword>
<keyword evidence="9" id="KW-1185">Reference proteome</keyword>
<reference evidence="8" key="1">
    <citation type="journal article" date="2021" name="Front. Microbiol.">
        <title>Comprehensive Comparative Genomics and Phenotyping of Methylobacterium Species.</title>
        <authorList>
            <person name="Alessa O."/>
            <person name="Ogura Y."/>
            <person name="Fujitani Y."/>
            <person name="Takami H."/>
            <person name="Hayashi T."/>
            <person name="Sahin N."/>
            <person name="Tani A."/>
        </authorList>
    </citation>
    <scope>NUCLEOTIDE SEQUENCE</scope>
    <source>
        <strain evidence="8">NBRC 15689</strain>
    </source>
</reference>
<feature type="compositionally biased region" description="Low complexity" evidence="7">
    <location>
        <begin position="96"/>
        <end position="124"/>
    </location>
</feature>